<dbReference type="EMBL" id="JANPWB010000006">
    <property type="protein sequence ID" value="KAJ1178657.1"/>
    <property type="molecule type" value="Genomic_DNA"/>
</dbReference>
<dbReference type="AlphaFoldDB" id="A0AAV7TPZ6"/>
<accession>A0AAV7TPZ6</accession>
<evidence type="ECO:0000313" key="3">
    <source>
        <dbReference type="Proteomes" id="UP001066276"/>
    </source>
</evidence>
<gene>
    <name evidence="2" type="ORF">NDU88_003899</name>
</gene>
<protein>
    <submittedName>
        <fullName evidence="2">Uncharacterized protein</fullName>
    </submittedName>
</protein>
<dbReference type="Proteomes" id="UP001066276">
    <property type="component" value="Chromosome 3_2"/>
</dbReference>
<proteinExistence type="predicted"/>
<feature type="region of interest" description="Disordered" evidence="1">
    <location>
        <begin position="22"/>
        <end position="47"/>
    </location>
</feature>
<organism evidence="2 3">
    <name type="scientific">Pleurodeles waltl</name>
    <name type="common">Iberian ribbed newt</name>
    <dbReference type="NCBI Taxonomy" id="8319"/>
    <lineage>
        <taxon>Eukaryota</taxon>
        <taxon>Metazoa</taxon>
        <taxon>Chordata</taxon>
        <taxon>Craniata</taxon>
        <taxon>Vertebrata</taxon>
        <taxon>Euteleostomi</taxon>
        <taxon>Amphibia</taxon>
        <taxon>Batrachia</taxon>
        <taxon>Caudata</taxon>
        <taxon>Salamandroidea</taxon>
        <taxon>Salamandridae</taxon>
        <taxon>Pleurodelinae</taxon>
        <taxon>Pleurodeles</taxon>
    </lineage>
</organism>
<evidence type="ECO:0000313" key="2">
    <source>
        <dbReference type="EMBL" id="KAJ1178657.1"/>
    </source>
</evidence>
<evidence type="ECO:0000256" key="1">
    <source>
        <dbReference type="SAM" id="MobiDB-lite"/>
    </source>
</evidence>
<reference evidence="2" key="1">
    <citation type="journal article" date="2022" name="bioRxiv">
        <title>Sequencing and chromosome-scale assembly of the giantPleurodeles waltlgenome.</title>
        <authorList>
            <person name="Brown T."/>
            <person name="Elewa A."/>
            <person name="Iarovenko S."/>
            <person name="Subramanian E."/>
            <person name="Araus A.J."/>
            <person name="Petzold A."/>
            <person name="Susuki M."/>
            <person name="Suzuki K.-i.T."/>
            <person name="Hayashi T."/>
            <person name="Toyoda A."/>
            <person name="Oliveira C."/>
            <person name="Osipova E."/>
            <person name="Leigh N.D."/>
            <person name="Simon A."/>
            <person name="Yun M.H."/>
        </authorList>
    </citation>
    <scope>NUCLEOTIDE SEQUENCE</scope>
    <source>
        <strain evidence="2">20211129_DDA</strain>
        <tissue evidence="2">Liver</tissue>
    </source>
</reference>
<comment type="caution">
    <text evidence="2">The sequence shown here is derived from an EMBL/GenBank/DDBJ whole genome shotgun (WGS) entry which is preliminary data.</text>
</comment>
<sequence length="76" mass="8161">MMSVGGGVLTDPTGSVRSVQLPRALFQGPTTEQTRTSDSQSPLRGMHCTRVHPGFVAVGVKRDGAHTLERMIKLSQ</sequence>
<keyword evidence="3" id="KW-1185">Reference proteome</keyword>
<name>A0AAV7TPZ6_PLEWA</name>
<feature type="compositionally biased region" description="Polar residues" evidence="1">
    <location>
        <begin position="28"/>
        <end position="42"/>
    </location>
</feature>